<evidence type="ECO:0000313" key="2">
    <source>
        <dbReference type="EMBL" id="KAL3278951.1"/>
    </source>
</evidence>
<comment type="caution">
    <text evidence="2">The sequence shown here is derived from an EMBL/GenBank/DDBJ whole genome shotgun (WGS) entry which is preliminary data.</text>
</comment>
<feature type="non-terminal residue" evidence="2">
    <location>
        <position position="81"/>
    </location>
</feature>
<accession>A0ABD2NKP4</accession>
<feature type="region of interest" description="Disordered" evidence="1">
    <location>
        <begin position="39"/>
        <end position="81"/>
    </location>
</feature>
<protein>
    <submittedName>
        <fullName evidence="2">Uncharacterized protein</fullName>
    </submittedName>
</protein>
<organism evidence="2 3">
    <name type="scientific">Cryptolaemus montrouzieri</name>
    <dbReference type="NCBI Taxonomy" id="559131"/>
    <lineage>
        <taxon>Eukaryota</taxon>
        <taxon>Metazoa</taxon>
        <taxon>Ecdysozoa</taxon>
        <taxon>Arthropoda</taxon>
        <taxon>Hexapoda</taxon>
        <taxon>Insecta</taxon>
        <taxon>Pterygota</taxon>
        <taxon>Neoptera</taxon>
        <taxon>Endopterygota</taxon>
        <taxon>Coleoptera</taxon>
        <taxon>Polyphaga</taxon>
        <taxon>Cucujiformia</taxon>
        <taxon>Coccinelloidea</taxon>
        <taxon>Coccinellidae</taxon>
        <taxon>Scymninae</taxon>
        <taxon>Scymnini</taxon>
        <taxon>Cryptolaemus</taxon>
    </lineage>
</organism>
<gene>
    <name evidence="2" type="ORF">HHI36_016469</name>
</gene>
<dbReference type="Proteomes" id="UP001516400">
    <property type="component" value="Unassembled WGS sequence"/>
</dbReference>
<name>A0ABD2NKP4_9CUCU</name>
<keyword evidence="3" id="KW-1185">Reference proteome</keyword>
<sequence length="81" mass="8940">RHNSYDFLIVPPDPGAITDKEEGLEDDLVIHALPRDVSGTTEVVRRRRRSSDGDSSDDELLSTYAPTSERPRMSEAAIVAS</sequence>
<evidence type="ECO:0000313" key="3">
    <source>
        <dbReference type="Proteomes" id="UP001516400"/>
    </source>
</evidence>
<proteinExistence type="predicted"/>
<reference evidence="2 3" key="1">
    <citation type="journal article" date="2021" name="BMC Biol.">
        <title>Horizontally acquired antibacterial genes associated with adaptive radiation of ladybird beetles.</title>
        <authorList>
            <person name="Li H.S."/>
            <person name="Tang X.F."/>
            <person name="Huang Y.H."/>
            <person name="Xu Z.Y."/>
            <person name="Chen M.L."/>
            <person name="Du X.Y."/>
            <person name="Qiu B.Y."/>
            <person name="Chen P.T."/>
            <person name="Zhang W."/>
            <person name="Slipinski A."/>
            <person name="Escalona H.E."/>
            <person name="Waterhouse R.M."/>
            <person name="Zwick A."/>
            <person name="Pang H."/>
        </authorList>
    </citation>
    <scope>NUCLEOTIDE SEQUENCE [LARGE SCALE GENOMIC DNA]</scope>
    <source>
        <strain evidence="2">SYSU2018</strain>
    </source>
</reference>
<dbReference type="AlphaFoldDB" id="A0ABD2NKP4"/>
<feature type="non-terminal residue" evidence="2">
    <location>
        <position position="1"/>
    </location>
</feature>
<evidence type="ECO:0000256" key="1">
    <source>
        <dbReference type="SAM" id="MobiDB-lite"/>
    </source>
</evidence>
<dbReference type="EMBL" id="JABFTP020000124">
    <property type="protein sequence ID" value="KAL3278951.1"/>
    <property type="molecule type" value="Genomic_DNA"/>
</dbReference>